<name>A0AAX4JAL1_9MICR</name>
<organism evidence="7 8">
    <name type="scientific">Vairimorpha necatrix</name>
    <dbReference type="NCBI Taxonomy" id="6039"/>
    <lineage>
        <taxon>Eukaryota</taxon>
        <taxon>Fungi</taxon>
        <taxon>Fungi incertae sedis</taxon>
        <taxon>Microsporidia</taxon>
        <taxon>Nosematidae</taxon>
        <taxon>Vairimorpha</taxon>
    </lineage>
</organism>
<feature type="domain" description="RING-type" evidence="6">
    <location>
        <begin position="5"/>
        <end position="42"/>
    </location>
</feature>
<dbReference type="SMART" id="SM00184">
    <property type="entry name" value="RING"/>
    <property type="match status" value="1"/>
</dbReference>
<evidence type="ECO:0000259" key="6">
    <source>
        <dbReference type="PROSITE" id="PS50089"/>
    </source>
</evidence>
<keyword evidence="1" id="KW-0479">Metal-binding</keyword>
<keyword evidence="2 4" id="KW-0863">Zinc-finger</keyword>
<evidence type="ECO:0000256" key="1">
    <source>
        <dbReference type="ARBA" id="ARBA00022723"/>
    </source>
</evidence>
<evidence type="ECO:0000313" key="8">
    <source>
        <dbReference type="Proteomes" id="UP001334084"/>
    </source>
</evidence>
<dbReference type="InterPro" id="IPR013083">
    <property type="entry name" value="Znf_RING/FYVE/PHD"/>
</dbReference>
<dbReference type="Gene3D" id="3.30.40.10">
    <property type="entry name" value="Zinc/RING finger domain, C3HC4 (zinc finger)"/>
    <property type="match status" value="1"/>
</dbReference>
<evidence type="ECO:0000256" key="5">
    <source>
        <dbReference type="SAM" id="MobiDB-lite"/>
    </source>
</evidence>
<dbReference type="GO" id="GO:0008270">
    <property type="term" value="F:zinc ion binding"/>
    <property type="evidence" value="ECO:0007669"/>
    <property type="project" value="UniProtKB-KW"/>
</dbReference>
<evidence type="ECO:0000256" key="4">
    <source>
        <dbReference type="PROSITE-ProRule" id="PRU00175"/>
    </source>
</evidence>
<dbReference type="SUPFAM" id="SSF57850">
    <property type="entry name" value="RING/U-box"/>
    <property type="match status" value="1"/>
</dbReference>
<keyword evidence="8" id="KW-1185">Reference proteome</keyword>
<proteinExistence type="predicted"/>
<dbReference type="InterPro" id="IPR018957">
    <property type="entry name" value="Znf_C3HC4_RING-type"/>
</dbReference>
<reference evidence="7" key="1">
    <citation type="journal article" date="2024" name="BMC Genomics">
        <title>Functional annotation of a divergent genome using sequence and structure-based similarity.</title>
        <authorList>
            <person name="Svedberg D."/>
            <person name="Winiger R.R."/>
            <person name="Berg A."/>
            <person name="Sharma H."/>
            <person name="Tellgren-Roth C."/>
            <person name="Debrunner-Vossbrinck B.A."/>
            <person name="Vossbrinck C.R."/>
            <person name="Barandun J."/>
        </authorList>
    </citation>
    <scope>NUCLEOTIDE SEQUENCE</scope>
    <source>
        <strain evidence="7">Illinois isolate</strain>
    </source>
</reference>
<dbReference type="PROSITE" id="PS50089">
    <property type="entry name" value="ZF_RING_2"/>
    <property type="match status" value="1"/>
</dbReference>
<dbReference type="Pfam" id="PF00097">
    <property type="entry name" value="zf-C3HC4"/>
    <property type="match status" value="1"/>
</dbReference>
<keyword evidence="3" id="KW-0862">Zinc</keyword>
<dbReference type="KEGG" id="vnx:VNE69_03146"/>
<evidence type="ECO:0000313" key="7">
    <source>
        <dbReference type="EMBL" id="WUR02927.1"/>
    </source>
</evidence>
<evidence type="ECO:0000256" key="2">
    <source>
        <dbReference type="ARBA" id="ARBA00022771"/>
    </source>
</evidence>
<protein>
    <submittedName>
        <fullName evidence="7">E3 ubiquitin-protein ligase RAD18</fullName>
    </submittedName>
</protein>
<dbReference type="InterPro" id="IPR017907">
    <property type="entry name" value="Znf_RING_CS"/>
</dbReference>
<feature type="region of interest" description="Disordered" evidence="5">
    <location>
        <begin position="132"/>
        <end position="164"/>
    </location>
</feature>
<dbReference type="RefSeq" id="XP_065329072.1">
    <property type="nucleotide sequence ID" value="XM_065473000.1"/>
</dbReference>
<dbReference type="InterPro" id="IPR001841">
    <property type="entry name" value="Znf_RING"/>
</dbReference>
<accession>A0AAX4JAL1</accession>
<gene>
    <name evidence="7" type="ORF">VNE69_03146</name>
</gene>
<dbReference type="Proteomes" id="UP001334084">
    <property type="component" value="Chromosome 3"/>
</dbReference>
<dbReference type="PROSITE" id="PS00518">
    <property type="entry name" value="ZF_RING_1"/>
    <property type="match status" value="1"/>
</dbReference>
<dbReference type="EMBL" id="CP142728">
    <property type="protein sequence ID" value="WUR02927.1"/>
    <property type="molecule type" value="Genomic_DNA"/>
</dbReference>
<dbReference type="GeneID" id="90540742"/>
<sequence>MNSECTICKSQCVIPHWLPCSHKFCFLCIRRHLERRNFCPSCFKSPVSPSDLRTNEIQYNKIDKIPIIINNKEDQIIKELKRRRVDISGGRSTLLQRYKELFINVDNERFREVPRNMDRIVREINKDEADNRKIKKENEKDMKNIEHTLKKLKLKKDDKQKSKI</sequence>
<dbReference type="AlphaFoldDB" id="A0AAX4JAL1"/>
<evidence type="ECO:0000256" key="3">
    <source>
        <dbReference type="ARBA" id="ARBA00022833"/>
    </source>
</evidence>